<keyword evidence="4" id="KW-1185">Reference proteome</keyword>
<protein>
    <recommendedName>
        <fullName evidence="2">CHAT domain-containing protein</fullName>
    </recommendedName>
</protein>
<dbReference type="Pfam" id="PF12770">
    <property type="entry name" value="CHAT"/>
    <property type="match status" value="1"/>
</dbReference>
<dbReference type="EMBL" id="JANIEX010000027">
    <property type="protein sequence ID" value="KAJ3575774.1"/>
    <property type="molecule type" value="Genomic_DNA"/>
</dbReference>
<reference evidence="3" key="1">
    <citation type="submission" date="2022-07" db="EMBL/GenBank/DDBJ databases">
        <title>Genome Sequence of Leucocoprinus birnbaumii.</title>
        <authorList>
            <person name="Buettner E."/>
        </authorList>
    </citation>
    <scope>NUCLEOTIDE SEQUENCE</scope>
    <source>
        <strain evidence="3">VT141</strain>
    </source>
</reference>
<dbReference type="Proteomes" id="UP001213000">
    <property type="component" value="Unassembled WGS sequence"/>
</dbReference>
<accession>A0AAD5W1F3</accession>
<feature type="domain" description="CHAT" evidence="2">
    <location>
        <begin position="850"/>
        <end position="1127"/>
    </location>
</feature>
<evidence type="ECO:0000259" key="2">
    <source>
        <dbReference type="Pfam" id="PF12770"/>
    </source>
</evidence>
<dbReference type="AlphaFoldDB" id="A0AAD5W1F3"/>
<feature type="compositionally biased region" description="Basic and acidic residues" evidence="1">
    <location>
        <begin position="817"/>
        <end position="831"/>
    </location>
</feature>
<proteinExistence type="predicted"/>
<feature type="region of interest" description="Disordered" evidence="1">
    <location>
        <begin position="817"/>
        <end position="837"/>
    </location>
</feature>
<comment type="caution">
    <text evidence="3">The sequence shown here is derived from an EMBL/GenBank/DDBJ whole genome shotgun (WGS) entry which is preliminary data.</text>
</comment>
<organism evidence="3 4">
    <name type="scientific">Leucocoprinus birnbaumii</name>
    <dbReference type="NCBI Taxonomy" id="56174"/>
    <lineage>
        <taxon>Eukaryota</taxon>
        <taxon>Fungi</taxon>
        <taxon>Dikarya</taxon>
        <taxon>Basidiomycota</taxon>
        <taxon>Agaricomycotina</taxon>
        <taxon>Agaricomycetes</taxon>
        <taxon>Agaricomycetidae</taxon>
        <taxon>Agaricales</taxon>
        <taxon>Agaricineae</taxon>
        <taxon>Agaricaceae</taxon>
        <taxon>Leucocoprinus</taxon>
    </lineage>
</organism>
<sequence length="1128" mass="126187">MEDKAELEELARDMAGVKVELFKNPNDDLAQLDSLISTYRHSVQGWYRYFHSFRGQDSGYGHLALTFAVFLASRFVTARRKESTDLQEAKELEAIISRHNRNINDESHEDHYRWQIYKWYIIRADLMVTFQKLESRLTRLHIRQAQPLVLVPQTESSALPCTKPALVSTEQIAQVPALSNATNPLAAIIDTGHDLFPSPAQLKSAQPPFTPPPIILDSESIAVQLAKSALLNANDETEIRHYAICCQALAQFHFSRYRTVTKNAVDLEEAAEYAVTAFQLFADIADVPLWSIIPRTGIIILGYVDAYRGTRFPPFPNLSALETLGVVFDCIRPPPYRRRLELGSIFFLIYSKTKNPSHAEMSITEYEKAFASQPPIFGPRELVEQRRQAHVNLACMLLERYTLSGDSSDSEIAMNNLHLAEALKSDPLSVSALGLTHCLRFFRQPGSGGSFEDKEQAFSYFQSTEPDLSGRGVPCFPAAMLIASYCSYGDKTDLTRAIQLLEGLLIHDSFDHRSTLSMLVEAYRLRSAEGDQELAFQCLRKISEVDRRNPWSTRDIDEHFNEILPRTREEWKRHAYHPSQNSSGQFVSAHIWGTLALEQEDPECLQAFGLMASLIQEVAGVGNTAEDVYKRLQDTQNFGGHAAAAAVKFATASLAVEWLELGLSVNTRQIYQLRLDVGDLASQHPDLFENLKWLSEELRQLSGEPAPTSGLGAFVGTNKQKLRLAYEAHLNQIRGKQGMENFLRPLRFPQLAQAARDGPVILLSCDHITERTHAFIVLDPVITEPITVLLPKASPQVITNLRTKFSQLLNSLGIRHRSSENDTKKQSERTGRVSKKGTGIRGGEFEVWLSEIWMRIVKPIFDELKENNIRSGRVWWCPTGPFTEFPLHAAAPVDCPYISSYTYGLEILLKARTSLGSASPERSEPSRSQFSVVGIGKYPGRPHLALPSVTREIQILSDLMEDNAGIALHKMENDEVNVEAVFSVLKSSRFVHLACHGTQDQKEPLHSHLLLADGNLELRRILMEDLKSAEFAFLSACQTATGESKLANESVHLAGGFLAAGFKGVIGTLWRIADEDAPRVVKEVYETMKIEGGLDVSLAAEGLDRAVREMRKSGVSAQRWAPFIHVGV</sequence>
<evidence type="ECO:0000313" key="3">
    <source>
        <dbReference type="EMBL" id="KAJ3575774.1"/>
    </source>
</evidence>
<evidence type="ECO:0000313" key="4">
    <source>
        <dbReference type="Proteomes" id="UP001213000"/>
    </source>
</evidence>
<evidence type="ECO:0000256" key="1">
    <source>
        <dbReference type="SAM" id="MobiDB-lite"/>
    </source>
</evidence>
<name>A0AAD5W1F3_9AGAR</name>
<dbReference type="InterPro" id="IPR024983">
    <property type="entry name" value="CHAT_dom"/>
</dbReference>
<gene>
    <name evidence="3" type="ORF">NP233_g872</name>
</gene>